<sequence length="97" mass="10276">MANADGASAIAPVSTPSPTLLSLTNVRSEGNTNTNLVPEYAAAMDADGWSVSKETIMRAFDLFLAPGCRYSGQLAEAVGDEVSLFAFPIPTKHKSKW</sequence>
<protein>
    <submittedName>
        <fullName evidence="1">Uncharacterized protein</fullName>
    </submittedName>
</protein>
<evidence type="ECO:0000313" key="2">
    <source>
        <dbReference type="Proteomes" id="UP001221142"/>
    </source>
</evidence>
<evidence type="ECO:0000313" key="1">
    <source>
        <dbReference type="EMBL" id="KAJ7616064.1"/>
    </source>
</evidence>
<keyword evidence="2" id="KW-1185">Reference proteome</keyword>
<name>A0AAD7FET0_9AGAR</name>
<accession>A0AAD7FET0</accession>
<reference evidence="1" key="1">
    <citation type="submission" date="2023-03" db="EMBL/GenBank/DDBJ databases">
        <title>Massive genome expansion in bonnet fungi (Mycena s.s.) driven by repeated elements and novel gene families across ecological guilds.</title>
        <authorList>
            <consortium name="Lawrence Berkeley National Laboratory"/>
            <person name="Harder C.B."/>
            <person name="Miyauchi S."/>
            <person name="Viragh M."/>
            <person name="Kuo A."/>
            <person name="Thoen E."/>
            <person name="Andreopoulos B."/>
            <person name="Lu D."/>
            <person name="Skrede I."/>
            <person name="Drula E."/>
            <person name="Henrissat B."/>
            <person name="Morin E."/>
            <person name="Kohler A."/>
            <person name="Barry K."/>
            <person name="LaButti K."/>
            <person name="Morin E."/>
            <person name="Salamov A."/>
            <person name="Lipzen A."/>
            <person name="Mereny Z."/>
            <person name="Hegedus B."/>
            <person name="Baldrian P."/>
            <person name="Stursova M."/>
            <person name="Weitz H."/>
            <person name="Taylor A."/>
            <person name="Grigoriev I.V."/>
            <person name="Nagy L.G."/>
            <person name="Martin F."/>
            <person name="Kauserud H."/>
        </authorList>
    </citation>
    <scope>NUCLEOTIDE SEQUENCE</scope>
    <source>
        <strain evidence="1">9284</strain>
    </source>
</reference>
<proteinExistence type="predicted"/>
<dbReference type="AlphaFoldDB" id="A0AAD7FET0"/>
<dbReference type="Proteomes" id="UP001221142">
    <property type="component" value="Unassembled WGS sequence"/>
</dbReference>
<comment type="caution">
    <text evidence="1">The sequence shown here is derived from an EMBL/GenBank/DDBJ whole genome shotgun (WGS) entry which is preliminary data.</text>
</comment>
<gene>
    <name evidence="1" type="ORF">FB45DRAFT_1035220</name>
</gene>
<dbReference type="EMBL" id="JARKIF010000023">
    <property type="protein sequence ID" value="KAJ7616064.1"/>
    <property type="molecule type" value="Genomic_DNA"/>
</dbReference>
<organism evidence="1 2">
    <name type="scientific">Roridomyces roridus</name>
    <dbReference type="NCBI Taxonomy" id="1738132"/>
    <lineage>
        <taxon>Eukaryota</taxon>
        <taxon>Fungi</taxon>
        <taxon>Dikarya</taxon>
        <taxon>Basidiomycota</taxon>
        <taxon>Agaricomycotina</taxon>
        <taxon>Agaricomycetes</taxon>
        <taxon>Agaricomycetidae</taxon>
        <taxon>Agaricales</taxon>
        <taxon>Marasmiineae</taxon>
        <taxon>Mycenaceae</taxon>
        <taxon>Roridomyces</taxon>
    </lineage>
</organism>